<dbReference type="Proteomes" id="UP000005239">
    <property type="component" value="Unassembled WGS sequence"/>
</dbReference>
<accession>A0A8R1V4D2</accession>
<sequence length="241" mass="26515">MEARRKNMQKGETMCERGMDWNAEEGYLSTVLTGTGIVLKATTVPIYRTTSTASALTGTGILLNGSMMHVEAQLQRVGSARRLAVLPLNRRVPVSAERLLEMRCVIFGFLTCNPQQCLSTPGDLHVHIRGRAEQRRRLVREPVQRYLRNGEYRRTLSFCNVLSSVRETRDYGKCARDTASAPSVSRCSRCCQIGLTALGGLEGEWAPDGGDLTPPDGDFCPFEWSLPICKASVYGKGGLGV</sequence>
<evidence type="ECO:0000313" key="2">
    <source>
        <dbReference type="Proteomes" id="UP000005239"/>
    </source>
</evidence>
<gene>
    <name evidence="1" type="primary">WBGene00284713</name>
</gene>
<reference evidence="1" key="2">
    <citation type="submission" date="2022-06" db="UniProtKB">
        <authorList>
            <consortium name="EnsemblMetazoa"/>
        </authorList>
    </citation>
    <scope>IDENTIFICATION</scope>
    <source>
        <strain evidence="1">PS312</strain>
    </source>
</reference>
<organism evidence="1 2">
    <name type="scientific">Pristionchus pacificus</name>
    <name type="common">Parasitic nematode worm</name>
    <dbReference type="NCBI Taxonomy" id="54126"/>
    <lineage>
        <taxon>Eukaryota</taxon>
        <taxon>Metazoa</taxon>
        <taxon>Ecdysozoa</taxon>
        <taxon>Nematoda</taxon>
        <taxon>Chromadorea</taxon>
        <taxon>Rhabditida</taxon>
        <taxon>Rhabditina</taxon>
        <taxon>Diplogasteromorpha</taxon>
        <taxon>Diplogasteroidea</taxon>
        <taxon>Neodiplogasteridae</taxon>
        <taxon>Pristionchus</taxon>
    </lineage>
</organism>
<protein>
    <submittedName>
        <fullName evidence="1">Uncharacterized protein</fullName>
    </submittedName>
</protein>
<proteinExistence type="predicted"/>
<reference evidence="2" key="1">
    <citation type="journal article" date="2008" name="Nat. Genet.">
        <title>The Pristionchus pacificus genome provides a unique perspective on nematode lifestyle and parasitism.</title>
        <authorList>
            <person name="Dieterich C."/>
            <person name="Clifton S.W."/>
            <person name="Schuster L.N."/>
            <person name="Chinwalla A."/>
            <person name="Delehaunty K."/>
            <person name="Dinkelacker I."/>
            <person name="Fulton L."/>
            <person name="Fulton R."/>
            <person name="Godfrey J."/>
            <person name="Minx P."/>
            <person name="Mitreva M."/>
            <person name="Roeseler W."/>
            <person name="Tian H."/>
            <person name="Witte H."/>
            <person name="Yang S.P."/>
            <person name="Wilson R.K."/>
            <person name="Sommer R.J."/>
        </authorList>
    </citation>
    <scope>NUCLEOTIDE SEQUENCE [LARGE SCALE GENOMIC DNA]</scope>
    <source>
        <strain evidence="2">PS312</strain>
    </source>
</reference>
<keyword evidence="2" id="KW-1185">Reference proteome</keyword>
<dbReference type="EnsemblMetazoa" id="PPA46344.1">
    <property type="protein sequence ID" value="PPA46344.1"/>
    <property type="gene ID" value="WBGene00284713"/>
</dbReference>
<dbReference type="AlphaFoldDB" id="A0A2A6CEC1"/>
<name>A0A2A6CEC1_PRIPA</name>
<evidence type="ECO:0000313" key="1">
    <source>
        <dbReference type="EnsemblMetazoa" id="PPA46344.1"/>
    </source>
</evidence>
<accession>A0A2A6CEC1</accession>